<dbReference type="InterPro" id="IPR016024">
    <property type="entry name" value="ARM-type_fold"/>
</dbReference>
<dbReference type="Proteomes" id="UP000823872">
    <property type="component" value="Chromosome E2"/>
</dbReference>
<dbReference type="InterPro" id="IPR036388">
    <property type="entry name" value="WH-like_DNA-bd_sf"/>
</dbReference>
<dbReference type="InterPro" id="IPR009374">
    <property type="entry name" value="eIF3k"/>
</dbReference>
<organism evidence="2 3">
    <name type="scientific">Felis catus</name>
    <name type="common">Cat</name>
    <name type="synonym">Felis silvestris catus</name>
    <dbReference type="NCBI Taxonomy" id="9685"/>
    <lineage>
        <taxon>Eukaryota</taxon>
        <taxon>Metazoa</taxon>
        <taxon>Chordata</taxon>
        <taxon>Craniata</taxon>
        <taxon>Vertebrata</taxon>
        <taxon>Euteleostomi</taxon>
        <taxon>Mammalia</taxon>
        <taxon>Eutheria</taxon>
        <taxon>Laurasiatheria</taxon>
        <taxon>Carnivora</taxon>
        <taxon>Feliformia</taxon>
        <taxon>Felidae</taxon>
        <taxon>Felinae</taxon>
        <taxon>Felis</taxon>
    </lineage>
</organism>
<accession>A0ABI8ABZ0</accession>
<dbReference type="SUPFAM" id="SSF48371">
    <property type="entry name" value="ARM repeat"/>
    <property type="match status" value="1"/>
</dbReference>
<reference evidence="2" key="2">
    <citation type="submission" date="2025-08" db="UniProtKB">
        <authorList>
            <consortium name="Ensembl"/>
        </authorList>
    </citation>
    <scope>IDENTIFICATION</scope>
    <source>
        <strain evidence="2">breed Abyssinian</strain>
    </source>
</reference>
<dbReference type="GeneTree" id="ENSGT00390000009409"/>
<sequence>MVWRYKYRKSVWWKKTEASSLPCPAATPLPTARRQQLFAVLGYPPCQGSPGDAQVQLCAFMSICSPPPRWRSCVLVRILLSYPSVSCRASALVLREMTRSRYVDRPVADLIVSRRWLTVCLHSCASADRRWARGDGSAAASRGSGLFSLNAFPSQQEERPIRQILYLGDLLETCHFQAFWQALDENMDLLEGITGFEDSVRKFICHVVGITYQHIDRWLLAEMLGDLTDSQLKVWMSKYGWSADESGQIFICSQEESIKPKNIVEKIDFDSVSSIMASSQ</sequence>
<dbReference type="SUPFAM" id="SSF46785">
    <property type="entry name" value="Winged helix' DNA-binding domain"/>
    <property type="match status" value="1"/>
</dbReference>
<evidence type="ECO:0000259" key="1">
    <source>
        <dbReference type="Pfam" id="PF10075"/>
    </source>
</evidence>
<reference evidence="2" key="3">
    <citation type="submission" date="2025-09" db="UniProtKB">
        <authorList>
            <consortium name="Ensembl"/>
        </authorList>
    </citation>
    <scope>IDENTIFICATION</scope>
    <source>
        <strain evidence="2">breed Abyssinian</strain>
    </source>
</reference>
<reference evidence="2 3" key="1">
    <citation type="submission" date="2021-02" db="EMBL/GenBank/DDBJ databases">
        <title>Safari Cat Assemblies.</title>
        <authorList>
            <person name="Bredemeyer K.R."/>
            <person name="Murphy W.J."/>
        </authorList>
    </citation>
    <scope>NUCLEOTIDE SEQUENCE [LARGE SCALE GENOMIC DNA]</scope>
</reference>
<protein>
    <recommendedName>
        <fullName evidence="1">CSN8/PSMD8/EIF3K domain-containing protein</fullName>
    </recommendedName>
</protein>
<dbReference type="PANTHER" id="PTHR13022:SF0">
    <property type="entry name" value="EUKARYOTIC TRANSLATION INITIATION FACTOR 3 SUBUNIT K"/>
    <property type="match status" value="1"/>
</dbReference>
<evidence type="ECO:0000313" key="3">
    <source>
        <dbReference type="Proteomes" id="UP000823872"/>
    </source>
</evidence>
<gene>
    <name evidence="2" type="primary">EIF3K</name>
</gene>
<proteinExistence type="predicted"/>
<dbReference type="Pfam" id="PF10075">
    <property type="entry name" value="CSN8_PSD8_EIF3K"/>
    <property type="match status" value="1"/>
</dbReference>
<dbReference type="PANTHER" id="PTHR13022">
    <property type="entry name" value="EUKARYOTIC TRANSLATION INITIATION FACTOR 3 SUBUNIT 11"/>
    <property type="match status" value="1"/>
</dbReference>
<evidence type="ECO:0000313" key="2">
    <source>
        <dbReference type="Ensembl" id="ENSFCTP00005056666.1"/>
    </source>
</evidence>
<feature type="domain" description="CSN8/PSMD8/EIF3K" evidence="1">
    <location>
        <begin position="155"/>
        <end position="262"/>
    </location>
</feature>
<dbReference type="InterPro" id="IPR016020">
    <property type="entry name" value="Transl_init_fac_sub12_N_euk"/>
</dbReference>
<name>A0ABI8ABZ0_FELCA</name>
<dbReference type="Gene3D" id="1.25.40.250">
    <property type="entry name" value="ARM repeat, domain 1"/>
    <property type="match status" value="1"/>
</dbReference>
<dbReference type="InterPro" id="IPR036390">
    <property type="entry name" value="WH_DNA-bd_sf"/>
</dbReference>
<keyword evidence="3" id="KW-1185">Reference proteome</keyword>
<dbReference type="Gene3D" id="1.10.10.10">
    <property type="entry name" value="Winged helix-like DNA-binding domain superfamily/Winged helix DNA-binding domain"/>
    <property type="match status" value="1"/>
</dbReference>
<dbReference type="Ensembl" id="ENSFCTT00005081957.1">
    <property type="protein sequence ID" value="ENSFCTP00005056666.1"/>
    <property type="gene ID" value="ENSFCTG00005029200.1"/>
</dbReference>
<dbReference type="InterPro" id="IPR033464">
    <property type="entry name" value="CSN8_PSD8_EIF3K"/>
</dbReference>